<dbReference type="NCBIfam" id="TIGR00762">
    <property type="entry name" value="DegV"/>
    <property type="match status" value="1"/>
</dbReference>
<dbReference type="InterPro" id="IPR043168">
    <property type="entry name" value="DegV_C"/>
</dbReference>
<evidence type="ECO:0000313" key="2">
    <source>
        <dbReference type="EMBL" id="EFA90295.1"/>
    </source>
</evidence>
<sequence>MFKIITDSSCDLTKEEINDLDVSYVPFKITIDGKEFIDDYDFNLTDFLTDMENTKNPITTSCPSPFDYMEEIEKNKDRDIYLVTISSKLSGSFNAAQVAAKGAKEKYPDINIGLIDSKSASAGQTRVVLKLLEYLKENNSFEETMDKITKYIDAQITMFVLESMQNLIKNGRIKKSAGLIANVLNIRPIMRSNDGEIELYEMNRGMKKSLDKLMIAIGKLNKNTENGVLSISHVNAKERAESFAQKAKELYNFKDIVVRQTNGLSAGYADVGGIVIAF</sequence>
<dbReference type="RefSeq" id="WP_004824461.1">
    <property type="nucleotide sequence ID" value="NZ_ADDO01000032.1"/>
</dbReference>
<dbReference type="GO" id="GO:0008289">
    <property type="term" value="F:lipid binding"/>
    <property type="evidence" value="ECO:0007669"/>
    <property type="project" value="UniProtKB-KW"/>
</dbReference>
<dbReference type="InterPro" id="IPR003797">
    <property type="entry name" value="DegV"/>
</dbReference>
<dbReference type="Gene3D" id="3.30.1180.10">
    <property type="match status" value="1"/>
</dbReference>
<proteinExistence type="predicted"/>
<dbReference type="Proteomes" id="UP000005711">
    <property type="component" value="Unassembled WGS sequence"/>
</dbReference>
<dbReference type="PROSITE" id="PS51482">
    <property type="entry name" value="DEGV"/>
    <property type="match status" value="1"/>
</dbReference>
<dbReference type="Gene3D" id="3.40.50.10440">
    <property type="entry name" value="Dihydroxyacetone kinase, domain 1"/>
    <property type="match status" value="1"/>
</dbReference>
<dbReference type="Gene3D" id="2.20.28.50">
    <property type="entry name" value="degv family protein"/>
    <property type="match status" value="1"/>
</dbReference>
<dbReference type="InterPro" id="IPR050270">
    <property type="entry name" value="DegV_domain_contain"/>
</dbReference>
<comment type="caution">
    <text evidence="2">The sequence shown here is derived from an EMBL/GenBank/DDBJ whole genome shotgun (WGS) entry which is preliminary data.</text>
</comment>
<dbReference type="EMBL" id="ADDO01000032">
    <property type="protein sequence ID" value="EFA90295.1"/>
    <property type="molecule type" value="Genomic_DNA"/>
</dbReference>
<dbReference type="SUPFAM" id="SSF82549">
    <property type="entry name" value="DAK1/DegV-like"/>
    <property type="match status" value="1"/>
</dbReference>
<evidence type="ECO:0000313" key="3">
    <source>
        <dbReference type="Proteomes" id="UP000005711"/>
    </source>
</evidence>
<name>D1VT36_9FIRM</name>
<dbReference type="Pfam" id="PF02645">
    <property type="entry name" value="DegV"/>
    <property type="match status" value="1"/>
</dbReference>
<keyword evidence="1" id="KW-0446">Lipid-binding</keyword>
<reference evidence="2 3" key="1">
    <citation type="submission" date="2009-12" db="EMBL/GenBank/DDBJ databases">
        <title>Genome Sequence of Peptoniphilus lacrimalis 315-B.</title>
        <authorList>
            <person name="Durkin A.S."/>
            <person name="Madupu R."/>
            <person name="Torralba M."/>
            <person name="Methe B."/>
            <person name="Sutton G."/>
            <person name="Strausberg R.L."/>
            <person name="Nelson K.E."/>
        </authorList>
    </citation>
    <scope>NUCLEOTIDE SEQUENCE [LARGE SCALE GENOMIC DNA]</scope>
    <source>
        <strain evidence="2 3">315-B</strain>
    </source>
</reference>
<dbReference type="eggNOG" id="COG1307">
    <property type="taxonomic scope" value="Bacteria"/>
</dbReference>
<evidence type="ECO:0000256" key="1">
    <source>
        <dbReference type="ARBA" id="ARBA00023121"/>
    </source>
</evidence>
<dbReference type="PANTHER" id="PTHR33434">
    <property type="entry name" value="DEGV DOMAIN-CONTAINING PROTEIN DR_1986-RELATED"/>
    <property type="match status" value="1"/>
</dbReference>
<gene>
    <name evidence="2" type="ORF">HMPREF0628_1643</name>
</gene>
<protein>
    <submittedName>
        <fullName evidence="2">EDD domain protein, DegV family</fullName>
    </submittedName>
</protein>
<keyword evidence="3" id="KW-1185">Reference proteome</keyword>
<organism evidence="2 3">
    <name type="scientific">Peptoniphilus lacrimalis 315-B</name>
    <dbReference type="NCBI Taxonomy" id="596330"/>
    <lineage>
        <taxon>Bacteria</taxon>
        <taxon>Bacillati</taxon>
        <taxon>Bacillota</taxon>
        <taxon>Tissierellia</taxon>
        <taxon>Tissierellales</taxon>
        <taxon>Peptoniphilaceae</taxon>
        <taxon>Peptoniphilus</taxon>
    </lineage>
</organism>
<accession>D1VT36</accession>
<dbReference type="PANTHER" id="PTHR33434:SF2">
    <property type="entry name" value="FATTY ACID-BINDING PROTEIN TM_1468"/>
    <property type="match status" value="1"/>
</dbReference>
<dbReference type="AlphaFoldDB" id="D1VT36"/>